<evidence type="ECO:0000259" key="2">
    <source>
        <dbReference type="Pfam" id="PF00651"/>
    </source>
</evidence>
<dbReference type="PANTHER" id="PTHR24413">
    <property type="entry name" value="SPECKLE-TYPE POZ PROTEIN"/>
    <property type="match status" value="1"/>
</dbReference>
<evidence type="ECO:0000313" key="4">
    <source>
        <dbReference type="Proteomes" id="UP000019118"/>
    </source>
</evidence>
<dbReference type="Proteomes" id="UP000019118">
    <property type="component" value="Unassembled WGS sequence"/>
</dbReference>
<reference evidence="4" key="1">
    <citation type="journal article" date="2013" name="Genome Biol.">
        <title>Draft genome of the mountain pine beetle, Dendroctonus ponderosae Hopkins, a major forest pest.</title>
        <authorList>
            <person name="Keeling C.I."/>
            <person name="Yuen M.M."/>
            <person name="Liao N.Y."/>
            <person name="Docking T.R."/>
            <person name="Chan S.K."/>
            <person name="Taylor G.A."/>
            <person name="Palmquist D.L."/>
            <person name="Jackman S.D."/>
            <person name="Nguyen A."/>
            <person name="Li M."/>
            <person name="Henderson H."/>
            <person name="Janes J.K."/>
            <person name="Zhao Y."/>
            <person name="Pandoh P."/>
            <person name="Moore R."/>
            <person name="Sperling F.A."/>
            <person name="Huber D.P."/>
            <person name="Birol I."/>
            <person name="Jones S.J."/>
            <person name="Bohlmann J."/>
        </authorList>
    </citation>
    <scope>NUCLEOTIDE SEQUENCE</scope>
</reference>
<dbReference type="KEGG" id="dpa:109545342"/>
<proteinExistence type="predicted"/>
<dbReference type="Gene3D" id="3.30.710.10">
    <property type="entry name" value="Potassium Channel Kv1.1, Chain A"/>
    <property type="match status" value="1"/>
</dbReference>
<accession>A0AAR5QE94</accession>
<dbReference type="AlphaFoldDB" id="A0AAR5QE94"/>
<organism evidence="3 4">
    <name type="scientific">Dendroctonus ponderosae</name>
    <name type="common">Mountain pine beetle</name>
    <dbReference type="NCBI Taxonomy" id="77166"/>
    <lineage>
        <taxon>Eukaryota</taxon>
        <taxon>Metazoa</taxon>
        <taxon>Ecdysozoa</taxon>
        <taxon>Arthropoda</taxon>
        <taxon>Hexapoda</taxon>
        <taxon>Insecta</taxon>
        <taxon>Pterygota</taxon>
        <taxon>Neoptera</taxon>
        <taxon>Endopterygota</taxon>
        <taxon>Coleoptera</taxon>
        <taxon>Polyphaga</taxon>
        <taxon>Cucujiformia</taxon>
        <taxon>Curculionidae</taxon>
        <taxon>Scolytinae</taxon>
        <taxon>Dendroctonus</taxon>
    </lineage>
</organism>
<dbReference type="Pfam" id="PF00651">
    <property type="entry name" value="BTB"/>
    <property type="match status" value="1"/>
</dbReference>
<feature type="region of interest" description="Disordered" evidence="1">
    <location>
        <begin position="1"/>
        <end position="30"/>
    </location>
</feature>
<evidence type="ECO:0000313" key="3">
    <source>
        <dbReference type="EnsemblMetazoa" id="XP_019771540.1"/>
    </source>
</evidence>
<protein>
    <recommendedName>
        <fullName evidence="2">BTB domain-containing protein</fullName>
    </recommendedName>
</protein>
<dbReference type="Gene3D" id="1.25.40.420">
    <property type="match status" value="1"/>
</dbReference>
<keyword evidence="4" id="KW-1185">Reference proteome</keyword>
<sequence length="406" mass="46031">MGKAVMEKQPNRLNIMPTKPKNKAKNTHNSKESLDIEVGSIHEELEVPVASELVFRKIWKIKRFHHTIKKRDLLDSPEFRCSVNGMTTFWNISVRFWKGANGKKVTNPLVICLNLTGSETEETGQARVRFQFGVWNAHIKHWECCPIASVVLNLQNTKELLSVGYKSLGVMERHIDPDKDVKIMVKIQIIQSDEEVHSLSQDMARLMVNEESKDTLIECYCDSENKDCEKTPLIVHSWIIRTRSDKLATRMEEQSDGKNKGMKYLLCLPEYSYGVVNELVRYIYTDKVDCADKYAAKLLPISIVYHLQGLKGLCERHLIESLTPANVANILLLADQCRCENLRKAALHYCEGSDEIKGNVHMAGKTLAWRVMEMVNPDLFMEACESIGSSSSNLDSPGTPGGSWSD</sequence>
<evidence type="ECO:0000256" key="1">
    <source>
        <dbReference type="SAM" id="MobiDB-lite"/>
    </source>
</evidence>
<reference evidence="3" key="2">
    <citation type="submission" date="2024-08" db="UniProtKB">
        <authorList>
            <consortium name="EnsemblMetazoa"/>
        </authorList>
    </citation>
    <scope>IDENTIFICATION</scope>
</reference>
<feature type="domain" description="BTB" evidence="2">
    <location>
        <begin position="225"/>
        <end position="321"/>
    </location>
</feature>
<dbReference type="InterPro" id="IPR011333">
    <property type="entry name" value="SKP1/BTB/POZ_sf"/>
</dbReference>
<gene>
    <name evidence="3" type="primary">109545342</name>
</gene>
<name>A0AAR5QE94_DENPD</name>
<dbReference type="SUPFAM" id="SSF54695">
    <property type="entry name" value="POZ domain"/>
    <property type="match status" value="1"/>
</dbReference>
<feature type="compositionally biased region" description="Basic and acidic residues" evidence="1">
    <location>
        <begin position="1"/>
        <end position="10"/>
    </location>
</feature>
<dbReference type="InterPro" id="IPR000210">
    <property type="entry name" value="BTB/POZ_dom"/>
</dbReference>
<dbReference type="EnsemblMetazoa" id="XM_019915981.1">
    <property type="protein sequence ID" value="XP_019771540.1"/>
    <property type="gene ID" value="LOC109545342"/>
</dbReference>